<accession>A0AAI9XIC6</accession>
<sequence length="184" mass="19917">MSLMLLPYCQLLKTHQSTAPEQHQPRFGPTRPSRFIRVTRLSVSGLPRPLTIAWISLSTAIMSSTGAVYNGGHRAPSPPANCPVFLPYRTSAASPTAPATVPIPAPAPTPAPQVARPAIPVSSDSAYSIKRYVDTPTASDRQIRAPLFSSPLPSPSPEEAERAGKARMEALMKEIYPHRPKWSD</sequence>
<feature type="region of interest" description="Disordered" evidence="1">
    <location>
        <begin position="138"/>
        <end position="184"/>
    </location>
</feature>
<reference evidence="2" key="1">
    <citation type="submission" date="2016-11" db="EMBL/GenBank/DDBJ databases">
        <title>The genome sequence of Colletotrichum cuscutae.</title>
        <authorList>
            <person name="Baroncelli R."/>
        </authorList>
    </citation>
    <scope>NUCLEOTIDE SEQUENCE</scope>
    <source>
        <strain evidence="2">IMI 304802</strain>
    </source>
</reference>
<gene>
    <name evidence="2" type="ORF">CCUS01_11006</name>
</gene>
<comment type="caution">
    <text evidence="2">The sequence shown here is derived from an EMBL/GenBank/DDBJ whole genome shotgun (WGS) entry which is preliminary data.</text>
</comment>
<organism evidence="2 3">
    <name type="scientific">Colletotrichum cuscutae</name>
    <dbReference type="NCBI Taxonomy" id="1209917"/>
    <lineage>
        <taxon>Eukaryota</taxon>
        <taxon>Fungi</taxon>
        <taxon>Dikarya</taxon>
        <taxon>Ascomycota</taxon>
        <taxon>Pezizomycotina</taxon>
        <taxon>Sordariomycetes</taxon>
        <taxon>Hypocreomycetidae</taxon>
        <taxon>Glomerellales</taxon>
        <taxon>Glomerellaceae</taxon>
        <taxon>Colletotrichum</taxon>
        <taxon>Colletotrichum acutatum species complex</taxon>
    </lineage>
</organism>
<evidence type="ECO:0000256" key="1">
    <source>
        <dbReference type="SAM" id="MobiDB-lite"/>
    </source>
</evidence>
<protein>
    <submittedName>
        <fullName evidence="2">Uncharacterized protein</fullName>
    </submittedName>
</protein>
<name>A0AAI9XIC6_9PEZI</name>
<evidence type="ECO:0000313" key="3">
    <source>
        <dbReference type="Proteomes" id="UP001239213"/>
    </source>
</evidence>
<proteinExistence type="predicted"/>
<dbReference type="EMBL" id="MPDP01000299">
    <property type="protein sequence ID" value="KAK1451220.1"/>
    <property type="molecule type" value="Genomic_DNA"/>
</dbReference>
<feature type="compositionally biased region" description="Basic and acidic residues" evidence="1">
    <location>
        <begin position="159"/>
        <end position="184"/>
    </location>
</feature>
<keyword evidence="3" id="KW-1185">Reference proteome</keyword>
<evidence type="ECO:0000313" key="2">
    <source>
        <dbReference type="EMBL" id="KAK1451220.1"/>
    </source>
</evidence>
<dbReference type="Proteomes" id="UP001239213">
    <property type="component" value="Unassembled WGS sequence"/>
</dbReference>
<dbReference type="AlphaFoldDB" id="A0AAI9XIC6"/>